<dbReference type="OrthoDB" id="3034330at2"/>
<dbReference type="EMBL" id="CP032050">
    <property type="protein sequence ID" value="AYN67799.1"/>
    <property type="molecule type" value="Genomic_DNA"/>
</dbReference>
<dbReference type="KEGG" id="emar:D1013_10665"/>
<gene>
    <name evidence="1" type="ORF">D1013_10665</name>
</gene>
<reference evidence="1 2" key="1">
    <citation type="submission" date="2018-08" db="EMBL/GenBank/DDBJ databases">
        <title>The reduced genetic potential of extracellular carbohydrate catabolism in Euzebyella marina RN62, a Flavobacteriia bacterium isolated from the hadal water.</title>
        <authorList>
            <person name="Xue C."/>
        </authorList>
    </citation>
    <scope>NUCLEOTIDE SEQUENCE [LARGE SCALE GENOMIC DNA]</scope>
    <source>
        <strain evidence="1 2">RN62</strain>
    </source>
</reference>
<dbReference type="PROSITE" id="PS51257">
    <property type="entry name" value="PROKAR_LIPOPROTEIN"/>
    <property type="match status" value="1"/>
</dbReference>
<dbReference type="AlphaFoldDB" id="A0A3G2L6B1"/>
<name>A0A3G2L6B1_9FLAO</name>
<dbReference type="RefSeq" id="WP_121848815.1">
    <property type="nucleotide sequence ID" value="NZ_CP032050.1"/>
</dbReference>
<evidence type="ECO:0000313" key="2">
    <source>
        <dbReference type="Proteomes" id="UP000276309"/>
    </source>
</evidence>
<accession>A0A3G2L6B1</accession>
<sequence length="299" mass="33139">MRHYLSFLATLLFTSACVGQTVLEYKLKKDAIYTIKQEAQQIITQELDGSTHELTNKIDGILEFKVLGQRDSIYDIALTFKDLNLVMTSSIQGELMNVKAKEVVEDDMQSQIFNSLLNKPVKMVLAKNGDILEVKGGDNIVAQMAEASGLEDEFSLKMMKKSLEKEFGSEALSNSYKQMTFIYPKNKVKIGGNWKNEYGGKLQAKNVWTLKNLSKENATISGLADVIMNVSEPTTTMKLTGSQKTQITTDLSSGFIQKMVVEGVSKGASTMAQMGEQEIPTTIKSIITYELIGSQIQTN</sequence>
<dbReference type="InterPro" id="IPR046230">
    <property type="entry name" value="DUF6263"/>
</dbReference>
<proteinExistence type="predicted"/>
<evidence type="ECO:0000313" key="1">
    <source>
        <dbReference type="EMBL" id="AYN67799.1"/>
    </source>
</evidence>
<dbReference type="Pfam" id="PF19777">
    <property type="entry name" value="DUF6263"/>
    <property type="match status" value="1"/>
</dbReference>
<keyword evidence="2" id="KW-1185">Reference proteome</keyword>
<dbReference type="Proteomes" id="UP000276309">
    <property type="component" value="Chromosome"/>
</dbReference>
<organism evidence="1 2">
    <name type="scientific">Euzebyella marina</name>
    <dbReference type="NCBI Taxonomy" id="1761453"/>
    <lineage>
        <taxon>Bacteria</taxon>
        <taxon>Pseudomonadati</taxon>
        <taxon>Bacteroidota</taxon>
        <taxon>Flavobacteriia</taxon>
        <taxon>Flavobacteriales</taxon>
        <taxon>Flavobacteriaceae</taxon>
        <taxon>Euzebyella</taxon>
    </lineage>
</organism>
<protein>
    <submittedName>
        <fullName evidence="1">Uncharacterized protein</fullName>
    </submittedName>
</protein>